<sequence>MTQQYYSPGQRPDFHGAAILDDEGNETPITEEMIFKACVELMIAQGQDEAIPEKSD</sequence>
<proteinExistence type="predicted"/>
<name>A0A0C5V656_9GAMM</name>
<evidence type="ECO:0000313" key="1">
    <source>
        <dbReference type="EMBL" id="AJQ94945.1"/>
    </source>
</evidence>
<dbReference type="InterPro" id="IPR054635">
    <property type="entry name" value="PA1571-like"/>
</dbReference>
<dbReference type="EMBL" id="CP007142">
    <property type="protein sequence ID" value="AJQ94945.1"/>
    <property type="molecule type" value="Genomic_DNA"/>
</dbReference>
<dbReference type="KEGG" id="gsn:YC6258_02907"/>
<reference evidence="1 2" key="1">
    <citation type="submission" date="2014-01" db="EMBL/GenBank/DDBJ databases">
        <title>Full genme sequencing of cellulolytic bacterium Gynuella sunshinyii YC6258T gen. nov., sp. nov.</title>
        <authorList>
            <person name="Khan H."/>
            <person name="Chung E.J."/>
            <person name="Chung Y.R."/>
        </authorList>
    </citation>
    <scope>NUCLEOTIDE SEQUENCE [LARGE SCALE GENOMIC DNA]</scope>
    <source>
        <strain evidence="1 2">YC6258</strain>
    </source>
</reference>
<dbReference type="AlphaFoldDB" id="A0A0C5V656"/>
<protein>
    <submittedName>
        <fullName evidence="1">Uncharacterized protein</fullName>
    </submittedName>
</protein>
<evidence type="ECO:0000313" key="2">
    <source>
        <dbReference type="Proteomes" id="UP000032266"/>
    </source>
</evidence>
<gene>
    <name evidence="1" type="ORF">YC6258_02907</name>
</gene>
<dbReference type="NCBIfam" id="NF045613">
    <property type="entry name" value="PA1571_fam"/>
    <property type="match status" value="1"/>
</dbReference>
<dbReference type="RefSeq" id="WP_169748969.1">
    <property type="nucleotide sequence ID" value="NZ_CP007142.1"/>
</dbReference>
<keyword evidence="2" id="KW-1185">Reference proteome</keyword>
<accession>A0A0C5V656</accession>
<dbReference type="Proteomes" id="UP000032266">
    <property type="component" value="Chromosome"/>
</dbReference>
<organism evidence="1 2">
    <name type="scientific">Gynuella sunshinyii YC6258</name>
    <dbReference type="NCBI Taxonomy" id="1445510"/>
    <lineage>
        <taxon>Bacteria</taxon>
        <taxon>Pseudomonadati</taxon>
        <taxon>Pseudomonadota</taxon>
        <taxon>Gammaproteobacteria</taxon>
        <taxon>Oceanospirillales</taxon>
        <taxon>Saccharospirillaceae</taxon>
        <taxon>Gynuella</taxon>
    </lineage>
</organism>
<dbReference type="HOGENOM" id="CLU_3007929_0_0_6"/>